<evidence type="ECO:0000313" key="3">
    <source>
        <dbReference type="EMBL" id="EEA08578.1"/>
    </source>
</evidence>
<dbReference type="GeneID" id="6998060"/>
<keyword evidence="1" id="KW-0175">Coiled coil</keyword>
<dbReference type="EMBL" id="DS989743">
    <property type="protein sequence ID" value="EEA08578.1"/>
    <property type="molecule type" value="Genomic_DNA"/>
</dbReference>
<accession>B6AK37</accession>
<feature type="compositionally biased region" description="Basic residues" evidence="2">
    <location>
        <begin position="77"/>
        <end position="88"/>
    </location>
</feature>
<dbReference type="VEuPathDB" id="CryptoDB:CMU_030760"/>
<dbReference type="RefSeq" id="XP_002142927.1">
    <property type="nucleotide sequence ID" value="XM_002142891.1"/>
</dbReference>
<dbReference type="AlphaFoldDB" id="B6AK37"/>
<dbReference type="Proteomes" id="UP000001460">
    <property type="component" value="Unassembled WGS sequence"/>
</dbReference>
<name>B6AK37_CRYMR</name>
<organism evidence="3 4">
    <name type="scientific">Cryptosporidium muris (strain RN66)</name>
    <dbReference type="NCBI Taxonomy" id="441375"/>
    <lineage>
        <taxon>Eukaryota</taxon>
        <taxon>Sar</taxon>
        <taxon>Alveolata</taxon>
        <taxon>Apicomplexa</taxon>
        <taxon>Conoidasida</taxon>
        <taxon>Coccidia</taxon>
        <taxon>Eucoccidiorida</taxon>
        <taxon>Eimeriorina</taxon>
        <taxon>Cryptosporidiidae</taxon>
        <taxon>Cryptosporidium</taxon>
    </lineage>
</organism>
<dbReference type="OrthoDB" id="10426014at2759"/>
<feature type="coiled-coil region" evidence="1">
    <location>
        <begin position="106"/>
        <end position="177"/>
    </location>
</feature>
<evidence type="ECO:0000256" key="1">
    <source>
        <dbReference type="SAM" id="Coils"/>
    </source>
</evidence>
<keyword evidence="4" id="KW-1185">Reference proteome</keyword>
<gene>
    <name evidence="3" type="ORF">CMU_030760</name>
</gene>
<sequence length="185" mass="21737">MIKLTAGISKDINKMKQDARNIYGLRHRLSLLEREYKKKCEGKEISEECTLLVEQIERVKKKLESLINSNQKEEKKTKPKKQKSKKKQSNFGGSKGQNISYNGRKARNRRELIKGLEEKISLLKEQISALMLELRVLEMKLIKAEKMKKRICRDYIMETIKEESDESEDLLDFIINEASFKIEDE</sequence>
<reference evidence="3" key="1">
    <citation type="submission" date="2008-06" db="EMBL/GenBank/DDBJ databases">
        <authorList>
            <person name="Lorenzi H."/>
            <person name="Inman J."/>
            <person name="Miller J."/>
            <person name="Schobel S."/>
            <person name="Amedeo P."/>
            <person name="Caler E.V."/>
            <person name="da Silva J."/>
        </authorList>
    </citation>
    <scope>NUCLEOTIDE SEQUENCE [LARGE SCALE GENOMIC DNA]</scope>
    <source>
        <strain evidence="3">RN66</strain>
    </source>
</reference>
<evidence type="ECO:0000313" key="4">
    <source>
        <dbReference type="Proteomes" id="UP000001460"/>
    </source>
</evidence>
<feature type="region of interest" description="Disordered" evidence="2">
    <location>
        <begin position="70"/>
        <end position="104"/>
    </location>
</feature>
<evidence type="ECO:0000256" key="2">
    <source>
        <dbReference type="SAM" id="MobiDB-lite"/>
    </source>
</evidence>
<protein>
    <submittedName>
        <fullName evidence="3">Uncharacterized protein</fullName>
    </submittedName>
</protein>
<proteinExistence type="predicted"/>